<keyword evidence="6" id="KW-1185">Reference proteome</keyword>
<evidence type="ECO:0000313" key="5">
    <source>
        <dbReference type="EMBL" id="EFJ13510.1"/>
    </source>
</evidence>
<keyword evidence="4" id="KW-0067">ATP-binding</keyword>
<dbReference type="PANTHER" id="PTHR11042:SF185">
    <property type="entry name" value="WEE1-LIKE PROTEIN KINASE"/>
    <property type="match status" value="1"/>
</dbReference>
<evidence type="ECO:0000256" key="1">
    <source>
        <dbReference type="ARBA" id="ARBA00022679"/>
    </source>
</evidence>
<dbReference type="Gene3D" id="3.30.200.20">
    <property type="entry name" value="Phosphorylase Kinase, domain 1"/>
    <property type="match status" value="1"/>
</dbReference>
<dbReference type="EMBL" id="GL377632">
    <property type="protein sequence ID" value="EFJ13510.1"/>
    <property type="molecule type" value="Genomic_DNA"/>
</dbReference>
<evidence type="ECO:0000256" key="2">
    <source>
        <dbReference type="ARBA" id="ARBA00022741"/>
    </source>
</evidence>
<dbReference type="PANTHER" id="PTHR11042">
    <property type="entry name" value="EUKARYOTIC TRANSLATION INITIATION FACTOR 2-ALPHA KINASE EIF2-ALPHA KINASE -RELATED"/>
    <property type="match status" value="1"/>
</dbReference>
<dbReference type="GO" id="GO:0005524">
    <property type="term" value="F:ATP binding"/>
    <property type="evidence" value="ECO:0007669"/>
    <property type="project" value="UniProtKB-KW"/>
</dbReference>
<name>D8SQ17_SELML</name>
<proteinExistence type="predicted"/>
<evidence type="ECO:0000256" key="4">
    <source>
        <dbReference type="ARBA" id="ARBA00022840"/>
    </source>
</evidence>
<keyword evidence="1" id="KW-0808">Transferase</keyword>
<evidence type="ECO:0000313" key="6">
    <source>
        <dbReference type="Proteomes" id="UP000001514"/>
    </source>
</evidence>
<dbReference type="Proteomes" id="UP000001514">
    <property type="component" value="Unassembled WGS sequence"/>
</dbReference>
<dbReference type="Gramene" id="EFJ13510">
    <property type="protein sequence ID" value="EFJ13510"/>
    <property type="gene ID" value="SELMODRAFT_122114"/>
</dbReference>
<dbReference type="eggNOG" id="KOG0601">
    <property type="taxonomic scope" value="Eukaryota"/>
</dbReference>
<dbReference type="HOGENOM" id="CLU_2817276_0_0_1"/>
<reference evidence="5 6" key="1">
    <citation type="journal article" date="2011" name="Science">
        <title>The Selaginella genome identifies genetic changes associated with the evolution of vascular plants.</title>
        <authorList>
            <person name="Banks J.A."/>
            <person name="Nishiyama T."/>
            <person name="Hasebe M."/>
            <person name="Bowman J.L."/>
            <person name="Gribskov M."/>
            <person name="dePamphilis C."/>
            <person name="Albert V.A."/>
            <person name="Aono N."/>
            <person name="Aoyama T."/>
            <person name="Ambrose B.A."/>
            <person name="Ashton N.W."/>
            <person name="Axtell M.J."/>
            <person name="Barker E."/>
            <person name="Barker M.S."/>
            <person name="Bennetzen J.L."/>
            <person name="Bonawitz N.D."/>
            <person name="Chapple C."/>
            <person name="Cheng C."/>
            <person name="Correa L.G."/>
            <person name="Dacre M."/>
            <person name="DeBarry J."/>
            <person name="Dreyer I."/>
            <person name="Elias M."/>
            <person name="Engstrom E.M."/>
            <person name="Estelle M."/>
            <person name="Feng L."/>
            <person name="Finet C."/>
            <person name="Floyd S.K."/>
            <person name="Frommer W.B."/>
            <person name="Fujita T."/>
            <person name="Gramzow L."/>
            <person name="Gutensohn M."/>
            <person name="Harholt J."/>
            <person name="Hattori M."/>
            <person name="Heyl A."/>
            <person name="Hirai T."/>
            <person name="Hiwatashi Y."/>
            <person name="Ishikawa M."/>
            <person name="Iwata M."/>
            <person name="Karol K.G."/>
            <person name="Koehler B."/>
            <person name="Kolukisaoglu U."/>
            <person name="Kubo M."/>
            <person name="Kurata T."/>
            <person name="Lalonde S."/>
            <person name="Li K."/>
            <person name="Li Y."/>
            <person name="Litt A."/>
            <person name="Lyons E."/>
            <person name="Manning G."/>
            <person name="Maruyama T."/>
            <person name="Michael T.P."/>
            <person name="Mikami K."/>
            <person name="Miyazaki S."/>
            <person name="Morinaga S."/>
            <person name="Murata T."/>
            <person name="Mueller-Roeber B."/>
            <person name="Nelson D.R."/>
            <person name="Obara M."/>
            <person name="Oguri Y."/>
            <person name="Olmstead R.G."/>
            <person name="Onodera N."/>
            <person name="Petersen B.L."/>
            <person name="Pils B."/>
            <person name="Prigge M."/>
            <person name="Rensing S.A."/>
            <person name="Riano-Pachon D.M."/>
            <person name="Roberts A.W."/>
            <person name="Sato Y."/>
            <person name="Scheller H.V."/>
            <person name="Schulz B."/>
            <person name="Schulz C."/>
            <person name="Shakirov E.V."/>
            <person name="Shibagaki N."/>
            <person name="Shinohara N."/>
            <person name="Shippen D.E."/>
            <person name="Soerensen I."/>
            <person name="Sotooka R."/>
            <person name="Sugimoto N."/>
            <person name="Sugita M."/>
            <person name="Sumikawa N."/>
            <person name="Tanurdzic M."/>
            <person name="Theissen G."/>
            <person name="Ulvskov P."/>
            <person name="Wakazuki S."/>
            <person name="Weng J.K."/>
            <person name="Willats W.W."/>
            <person name="Wipf D."/>
            <person name="Wolf P.G."/>
            <person name="Yang L."/>
            <person name="Zimmer A.D."/>
            <person name="Zhu Q."/>
            <person name="Mitros T."/>
            <person name="Hellsten U."/>
            <person name="Loque D."/>
            <person name="Otillar R."/>
            <person name="Salamov A."/>
            <person name="Schmutz J."/>
            <person name="Shapiro H."/>
            <person name="Lindquist E."/>
            <person name="Lucas S."/>
            <person name="Rokhsar D."/>
            <person name="Grigoriev I.V."/>
        </authorList>
    </citation>
    <scope>NUCLEOTIDE SEQUENCE [LARGE SCALE GENOMIC DNA]</scope>
</reference>
<keyword evidence="3" id="KW-0418">Kinase</keyword>
<protein>
    <recommendedName>
        <fullName evidence="7">Protein kinase domain-containing protein</fullName>
    </recommendedName>
</protein>
<keyword evidence="2" id="KW-0547">Nucleotide-binding</keyword>
<dbReference type="STRING" id="88036.D8SQ17"/>
<dbReference type="AlphaFoldDB" id="D8SQ17"/>
<gene>
    <name evidence="5" type="ORF">SELMODRAFT_122114</name>
</gene>
<dbReference type="InterPro" id="IPR050339">
    <property type="entry name" value="CC_SR_Kinase"/>
</dbReference>
<organism evidence="6">
    <name type="scientific">Selaginella moellendorffii</name>
    <name type="common">Spikemoss</name>
    <dbReference type="NCBI Taxonomy" id="88036"/>
    <lineage>
        <taxon>Eukaryota</taxon>
        <taxon>Viridiplantae</taxon>
        <taxon>Streptophyta</taxon>
        <taxon>Embryophyta</taxon>
        <taxon>Tracheophyta</taxon>
        <taxon>Lycopodiopsida</taxon>
        <taxon>Selaginellales</taxon>
        <taxon>Selaginellaceae</taxon>
        <taxon>Selaginella</taxon>
    </lineage>
</organism>
<dbReference type="InParanoid" id="D8SQ17"/>
<evidence type="ECO:0008006" key="7">
    <source>
        <dbReference type="Google" id="ProtNLM"/>
    </source>
</evidence>
<accession>D8SQ17</accession>
<dbReference type="KEGG" id="smo:SELMODRAFT_122114"/>
<evidence type="ECO:0000256" key="3">
    <source>
        <dbReference type="ARBA" id="ARBA00022777"/>
    </source>
</evidence>
<dbReference type="SUPFAM" id="SSF56112">
    <property type="entry name" value="Protein kinase-like (PK-like)"/>
    <property type="match status" value="1"/>
</dbReference>
<dbReference type="InterPro" id="IPR011009">
    <property type="entry name" value="Kinase-like_dom_sf"/>
</dbReference>
<sequence>MREIGLSLYLRDDGIDLANFSLCRRKALREVQTLLCLGCHENIVFYFSSWFENDFLYIQMELCKMNL</sequence>
<dbReference type="GO" id="GO:0016301">
    <property type="term" value="F:kinase activity"/>
    <property type="evidence" value="ECO:0007669"/>
    <property type="project" value="UniProtKB-KW"/>
</dbReference>